<dbReference type="Gene3D" id="2.130.10.130">
    <property type="entry name" value="Integrin alpha, N-terminal"/>
    <property type="match status" value="1"/>
</dbReference>
<dbReference type="EMBL" id="OU963862">
    <property type="protein sequence ID" value="CAH0380531.1"/>
    <property type="molecule type" value="Genomic_DNA"/>
</dbReference>
<keyword evidence="4 7" id="KW-1133">Transmembrane helix</keyword>
<dbReference type="PANTHER" id="PTHR13412">
    <property type="entry name" value="T-CELL IMMUNOMODULATORY PROTEIN HOMOLOG"/>
    <property type="match status" value="1"/>
</dbReference>
<protein>
    <recommendedName>
        <fullName evidence="8">T-cell immunomodulatory protein TIP C2 domain-containing protein</fullName>
    </recommendedName>
</protein>
<dbReference type="InterPro" id="IPR057089">
    <property type="entry name" value="C2_TIP"/>
</dbReference>
<keyword evidence="3 7" id="KW-0812">Transmembrane</keyword>
<evidence type="ECO:0000256" key="5">
    <source>
        <dbReference type="ARBA" id="ARBA00023136"/>
    </source>
</evidence>
<comment type="subcellular location">
    <subcellularLocation>
        <location evidence="1">Membrane</location>
        <topology evidence="1">Single-pass type I membrane protein</topology>
    </subcellularLocation>
</comment>
<name>A0A9N9ZYV9_BEMTA</name>
<comment type="similarity">
    <text evidence="2">Belongs to the TIP family.</text>
</comment>
<dbReference type="GO" id="GO:0005886">
    <property type="term" value="C:plasma membrane"/>
    <property type="evidence" value="ECO:0007669"/>
    <property type="project" value="TreeGrafter"/>
</dbReference>
<evidence type="ECO:0000256" key="2">
    <source>
        <dbReference type="ARBA" id="ARBA00006496"/>
    </source>
</evidence>
<evidence type="ECO:0000259" key="8">
    <source>
        <dbReference type="Pfam" id="PF23122"/>
    </source>
</evidence>
<sequence>MKLKEIQYHALTSQISSKHCCSWSEDNSLAILTKNGILIVGFWRLFSLVCLISILHCIPSAEATDITNAVFGNHIPGLPAAFGDFNSDELTDLFTIRRYENGKGSSVEILLASDSEPLLRPDKKLVCSFENHVITSVVPGDFDHDVMMDVLVTAENTADSGDSHIYVYVHKGSLKAIDCADEAYPLIKMKSQPIAVDYNKDMVIDLFGEDEDGKRMFWVFPANFSKNESPPSYPLSNSTEEPFRKVHSNAFIDLNSDSDADLYITSQKHLEIWYRSYNGSFIKNTSENVANSNRVVGQTLFLDFQSTGELHQLVPICTKNSDGLGCKSSEIHIFLPANGTKMSSEPLTVNFVNQAKQKWSFSYDEHSKDHYLNAITLRAGDFNMDGFPDLLATLSPENDSSFKQTFLLENIECTTCGLFQRTFAVRWSALSASNNNTVLGVFYDFFQDGILDVIFVSQINNKVTAFRNNPDYDANFLKAMVISGVRQNFEALPTGPLGKKYRTYGTNLPGPTISYKTTTPEGQPQIASSAQLPQSAHYSLNLPYTIFGLGRSPNFIDSLTVHFLGSQRSWNQLIPNSQIIVIPYPLANPNSWRTQLFVTPSKIILQSVFALLGTCLLISAIIAVLYWKERKEDKREKLQQAHRFHFDAM</sequence>
<reference evidence="9" key="1">
    <citation type="submission" date="2021-12" db="EMBL/GenBank/DDBJ databases">
        <authorList>
            <person name="King R."/>
        </authorList>
    </citation>
    <scope>NUCLEOTIDE SEQUENCE</scope>
</reference>
<evidence type="ECO:0000256" key="1">
    <source>
        <dbReference type="ARBA" id="ARBA00004479"/>
    </source>
</evidence>
<proteinExistence type="inferred from homology"/>
<dbReference type="PANTHER" id="PTHR13412:SF0">
    <property type="entry name" value="T-CELL IMMUNOMODULATORY PROTEIN"/>
    <property type="match status" value="1"/>
</dbReference>
<organism evidence="9 10">
    <name type="scientific">Bemisia tabaci</name>
    <name type="common">Sweetpotato whitefly</name>
    <name type="synonym">Aleurodes tabaci</name>
    <dbReference type="NCBI Taxonomy" id="7038"/>
    <lineage>
        <taxon>Eukaryota</taxon>
        <taxon>Metazoa</taxon>
        <taxon>Ecdysozoa</taxon>
        <taxon>Arthropoda</taxon>
        <taxon>Hexapoda</taxon>
        <taxon>Insecta</taxon>
        <taxon>Pterygota</taxon>
        <taxon>Neoptera</taxon>
        <taxon>Paraneoptera</taxon>
        <taxon>Hemiptera</taxon>
        <taxon>Sternorrhyncha</taxon>
        <taxon>Aleyrodoidea</taxon>
        <taxon>Aleyrodidae</taxon>
        <taxon>Aleyrodinae</taxon>
        <taxon>Bemisia</taxon>
    </lineage>
</organism>
<keyword evidence="6" id="KW-0325">Glycoprotein</keyword>
<dbReference type="InterPro" id="IPR028994">
    <property type="entry name" value="Integrin_alpha_N"/>
</dbReference>
<keyword evidence="10" id="KW-1185">Reference proteome</keyword>
<dbReference type="SUPFAM" id="SSF69318">
    <property type="entry name" value="Integrin alpha N-terminal domain"/>
    <property type="match status" value="1"/>
</dbReference>
<evidence type="ECO:0000256" key="6">
    <source>
        <dbReference type="ARBA" id="ARBA00023180"/>
    </source>
</evidence>
<evidence type="ECO:0000256" key="3">
    <source>
        <dbReference type="ARBA" id="ARBA00022692"/>
    </source>
</evidence>
<accession>A0A9N9ZYV9</accession>
<dbReference type="AlphaFoldDB" id="A0A9N9ZYV9"/>
<gene>
    <name evidence="9" type="ORF">BEMITA_LOCUS279</name>
</gene>
<feature type="transmembrane region" description="Helical" evidence="7">
    <location>
        <begin position="603"/>
        <end position="627"/>
    </location>
</feature>
<evidence type="ECO:0000313" key="9">
    <source>
        <dbReference type="EMBL" id="CAH0380531.1"/>
    </source>
</evidence>
<evidence type="ECO:0000256" key="4">
    <source>
        <dbReference type="ARBA" id="ARBA00022989"/>
    </source>
</evidence>
<evidence type="ECO:0000313" key="10">
    <source>
        <dbReference type="Proteomes" id="UP001152759"/>
    </source>
</evidence>
<dbReference type="Proteomes" id="UP001152759">
    <property type="component" value="Chromosome 1"/>
</dbReference>
<dbReference type="InterPro" id="IPR024881">
    <property type="entry name" value="Tip"/>
</dbReference>
<dbReference type="Pfam" id="PF23122">
    <property type="entry name" value="C2_ITFG1"/>
    <property type="match status" value="1"/>
</dbReference>
<keyword evidence="5 7" id="KW-0472">Membrane</keyword>
<evidence type="ECO:0000256" key="7">
    <source>
        <dbReference type="SAM" id="Phobius"/>
    </source>
</evidence>
<feature type="domain" description="T-cell immunomodulatory protein TIP C2" evidence="8">
    <location>
        <begin position="503"/>
        <end position="597"/>
    </location>
</feature>